<dbReference type="EMBL" id="KV722334">
    <property type="protein sequence ID" value="OCH95822.1"/>
    <property type="molecule type" value="Genomic_DNA"/>
</dbReference>
<evidence type="ECO:0000313" key="1">
    <source>
        <dbReference type="EMBL" id="OCH95822.1"/>
    </source>
</evidence>
<name>A0A8E2J6E0_9APHY</name>
<proteinExistence type="predicted"/>
<dbReference type="Proteomes" id="UP000250043">
    <property type="component" value="Unassembled WGS sequence"/>
</dbReference>
<protein>
    <submittedName>
        <fullName evidence="1">Uncharacterized protein</fullName>
    </submittedName>
</protein>
<organism evidence="1 2">
    <name type="scientific">Obba rivulosa</name>
    <dbReference type="NCBI Taxonomy" id="1052685"/>
    <lineage>
        <taxon>Eukaryota</taxon>
        <taxon>Fungi</taxon>
        <taxon>Dikarya</taxon>
        <taxon>Basidiomycota</taxon>
        <taxon>Agaricomycotina</taxon>
        <taxon>Agaricomycetes</taxon>
        <taxon>Polyporales</taxon>
        <taxon>Gelatoporiaceae</taxon>
        <taxon>Obba</taxon>
    </lineage>
</organism>
<sequence>MPAPTQYEVLLDFTNDTSDCASLQLLRDYGRNPGTIVLLHPGESITLVLSAGVVYQYALKTRSKVANVTARTWRDTNCSVSQLFPTGIMSSVSPLQEPRRPVQGITVDRLWRDMRYCMWNDP</sequence>
<gene>
    <name evidence="1" type="ORF">OBBRIDRAFT_503910</name>
</gene>
<dbReference type="OrthoDB" id="3249150at2759"/>
<evidence type="ECO:0000313" key="2">
    <source>
        <dbReference type="Proteomes" id="UP000250043"/>
    </source>
</evidence>
<accession>A0A8E2J6E0</accession>
<reference evidence="1 2" key="1">
    <citation type="submission" date="2016-07" db="EMBL/GenBank/DDBJ databases">
        <title>Draft genome of the white-rot fungus Obba rivulosa 3A-2.</title>
        <authorList>
            <consortium name="DOE Joint Genome Institute"/>
            <person name="Miettinen O."/>
            <person name="Riley R."/>
            <person name="Acob R."/>
            <person name="Barry K."/>
            <person name="Cullen D."/>
            <person name="De Vries R."/>
            <person name="Hainaut M."/>
            <person name="Hatakka A."/>
            <person name="Henrissat B."/>
            <person name="Hilden K."/>
            <person name="Kuo R."/>
            <person name="Labutti K."/>
            <person name="Lipzen A."/>
            <person name="Makela M.R."/>
            <person name="Sandor L."/>
            <person name="Spatafora J.W."/>
            <person name="Grigoriev I.V."/>
            <person name="Hibbett D.S."/>
        </authorList>
    </citation>
    <scope>NUCLEOTIDE SEQUENCE [LARGE SCALE GENOMIC DNA]</scope>
    <source>
        <strain evidence="1 2">3A-2</strain>
    </source>
</reference>
<dbReference type="AlphaFoldDB" id="A0A8E2J6E0"/>
<keyword evidence="2" id="KW-1185">Reference proteome</keyword>